<accession>A0AAV7K4U0</accession>
<proteinExistence type="predicted"/>
<sequence length="121" mass="13616">MVAVLRENEDAIRLLVTIYLDTVTNRKAVLSQTTAAGTDLLHIAIGRKSHGIFNLLIQLGSNIIFPCRAQSPSPSISYHIVPEVYQSPCHVFVAAKCHNEYAMDYLSKRPESWPTRHKNQQ</sequence>
<dbReference type="EMBL" id="JAKMXF010000177">
    <property type="protein sequence ID" value="KAI6655808.1"/>
    <property type="molecule type" value="Genomic_DNA"/>
</dbReference>
<dbReference type="AlphaFoldDB" id="A0AAV7K4U0"/>
<evidence type="ECO:0000313" key="2">
    <source>
        <dbReference type="Proteomes" id="UP001165289"/>
    </source>
</evidence>
<dbReference type="SUPFAM" id="SSF48403">
    <property type="entry name" value="Ankyrin repeat"/>
    <property type="match status" value="1"/>
</dbReference>
<reference evidence="1 2" key="1">
    <citation type="journal article" date="2023" name="BMC Biol.">
        <title>The compact genome of the sponge Oopsacas minuta (Hexactinellida) is lacking key metazoan core genes.</title>
        <authorList>
            <person name="Santini S."/>
            <person name="Schenkelaars Q."/>
            <person name="Jourda C."/>
            <person name="Duchesne M."/>
            <person name="Belahbib H."/>
            <person name="Rocher C."/>
            <person name="Selva M."/>
            <person name="Riesgo A."/>
            <person name="Vervoort M."/>
            <person name="Leys S.P."/>
            <person name="Kodjabachian L."/>
            <person name="Le Bivic A."/>
            <person name="Borchiellini C."/>
            <person name="Claverie J.M."/>
            <person name="Renard E."/>
        </authorList>
    </citation>
    <scope>NUCLEOTIDE SEQUENCE [LARGE SCALE GENOMIC DNA]</scope>
    <source>
        <strain evidence="1">SPO-2</strain>
    </source>
</reference>
<organism evidence="1 2">
    <name type="scientific">Oopsacas minuta</name>
    <dbReference type="NCBI Taxonomy" id="111878"/>
    <lineage>
        <taxon>Eukaryota</taxon>
        <taxon>Metazoa</taxon>
        <taxon>Porifera</taxon>
        <taxon>Hexactinellida</taxon>
        <taxon>Hexasterophora</taxon>
        <taxon>Lyssacinosida</taxon>
        <taxon>Leucopsacidae</taxon>
        <taxon>Oopsacas</taxon>
    </lineage>
</organism>
<comment type="caution">
    <text evidence="1">The sequence shown here is derived from an EMBL/GenBank/DDBJ whole genome shotgun (WGS) entry which is preliminary data.</text>
</comment>
<evidence type="ECO:0000313" key="1">
    <source>
        <dbReference type="EMBL" id="KAI6655808.1"/>
    </source>
</evidence>
<dbReference type="Proteomes" id="UP001165289">
    <property type="component" value="Unassembled WGS sequence"/>
</dbReference>
<dbReference type="InterPro" id="IPR036770">
    <property type="entry name" value="Ankyrin_rpt-contain_sf"/>
</dbReference>
<protein>
    <submittedName>
        <fullName evidence="1">Uncharacterized protein</fullName>
    </submittedName>
</protein>
<keyword evidence="2" id="KW-1185">Reference proteome</keyword>
<name>A0AAV7K4U0_9METZ</name>
<gene>
    <name evidence="1" type="ORF">LOD99_1949</name>
</gene>